<gene>
    <name evidence="2" type="ORF">PEP31012_01940</name>
</gene>
<evidence type="ECO:0000313" key="2">
    <source>
        <dbReference type="EMBL" id="VVD97662.1"/>
    </source>
</evidence>
<dbReference type="PANTHER" id="PTHR30348">
    <property type="entry name" value="UNCHARACTERIZED PROTEIN YECE"/>
    <property type="match status" value="1"/>
</dbReference>
<feature type="region of interest" description="Disordered" evidence="1">
    <location>
        <begin position="22"/>
        <end position="55"/>
    </location>
</feature>
<dbReference type="InterPro" id="IPR036520">
    <property type="entry name" value="UPF0759_sf"/>
</dbReference>
<protein>
    <recommendedName>
        <fullName evidence="4">DUF72 domain-containing protein</fullName>
    </recommendedName>
</protein>
<dbReference type="SUPFAM" id="SSF117396">
    <property type="entry name" value="TM1631-like"/>
    <property type="match status" value="1"/>
</dbReference>
<dbReference type="RefSeq" id="WP_246171219.1">
    <property type="nucleotide sequence ID" value="NZ_CABPSH010000003.1"/>
</dbReference>
<evidence type="ECO:0000256" key="1">
    <source>
        <dbReference type="SAM" id="MobiDB-lite"/>
    </source>
</evidence>
<organism evidence="2 3">
    <name type="scientific">Pandoraea eparura</name>
    <dbReference type="NCBI Taxonomy" id="2508291"/>
    <lineage>
        <taxon>Bacteria</taxon>
        <taxon>Pseudomonadati</taxon>
        <taxon>Pseudomonadota</taxon>
        <taxon>Betaproteobacteria</taxon>
        <taxon>Burkholderiales</taxon>
        <taxon>Burkholderiaceae</taxon>
        <taxon>Pandoraea</taxon>
    </lineage>
</organism>
<dbReference type="AlphaFoldDB" id="A0A5E4UDV2"/>
<name>A0A5E4UDV2_9BURK</name>
<proteinExistence type="predicted"/>
<evidence type="ECO:0000313" key="3">
    <source>
        <dbReference type="Proteomes" id="UP000400981"/>
    </source>
</evidence>
<sequence>MSRVKLPTSGQADWLAPDSAYGVDATGATVGSDVTDVTDSDTDATDVSDVLGSDDTDAEDVATAADAPVSTATAGPNVYVGTASWTDKSLIACKRFYPPGHTSAEARLRYYASQFPMVEVDSSYYAMPSASNAQLWAERTPRAFVFNIKAFRLLTGHQTPRIAFPRDLQTELPPGPRANVYYKDLPDTLRDEIWRRYLEALAPLRQAGKLGLVHFQFPPWLTGDRASRAHIEVCAQRMQGYGVAAEFRHRGWFDGAHGEATLAWLRELGWVNTIVDEPQGFANSIPMVWATTTPLAAVVRLHGRNQETWNVRDSTAASDRFNYDYRDAELAALVDPIRVIAKEVARVYVVFNNNYEDQGQRNARSLMSILGADAVVP</sequence>
<dbReference type="PANTHER" id="PTHR30348:SF13">
    <property type="entry name" value="UPF0759 PROTEIN YUNF"/>
    <property type="match status" value="1"/>
</dbReference>
<feature type="compositionally biased region" description="Acidic residues" evidence="1">
    <location>
        <begin position="36"/>
        <end position="55"/>
    </location>
</feature>
<reference evidence="2 3" key="1">
    <citation type="submission" date="2019-08" db="EMBL/GenBank/DDBJ databases">
        <authorList>
            <person name="Peeters C."/>
        </authorList>
    </citation>
    <scope>NUCLEOTIDE SEQUENCE [LARGE SCALE GENOMIC DNA]</scope>
    <source>
        <strain evidence="2 3">LMG 31012</strain>
    </source>
</reference>
<dbReference type="Proteomes" id="UP000400981">
    <property type="component" value="Unassembled WGS sequence"/>
</dbReference>
<keyword evidence="3" id="KW-1185">Reference proteome</keyword>
<feature type="compositionally biased region" description="Low complexity" evidence="1">
    <location>
        <begin position="26"/>
        <end position="35"/>
    </location>
</feature>
<dbReference type="Gene3D" id="3.20.20.410">
    <property type="entry name" value="Protein of unknown function UPF0759"/>
    <property type="match status" value="1"/>
</dbReference>
<dbReference type="Pfam" id="PF01904">
    <property type="entry name" value="DUF72"/>
    <property type="match status" value="1"/>
</dbReference>
<evidence type="ECO:0008006" key="4">
    <source>
        <dbReference type="Google" id="ProtNLM"/>
    </source>
</evidence>
<accession>A0A5E4UDV2</accession>
<dbReference type="InterPro" id="IPR002763">
    <property type="entry name" value="DUF72"/>
</dbReference>
<dbReference type="EMBL" id="CABPSH010000003">
    <property type="protein sequence ID" value="VVD97662.1"/>
    <property type="molecule type" value="Genomic_DNA"/>
</dbReference>